<feature type="region of interest" description="Disordered" evidence="7">
    <location>
        <begin position="1"/>
        <end position="49"/>
    </location>
</feature>
<name>A0A813FQC7_POLGL</name>
<keyword evidence="9" id="KW-1185">Reference proteome</keyword>
<comment type="caution">
    <text evidence="8">The sequence shown here is derived from an EMBL/GenBank/DDBJ whole genome shotgun (WGS) entry which is preliminary data.</text>
</comment>
<proteinExistence type="predicted"/>
<dbReference type="AlphaFoldDB" id="A0A813FQC7"/>
<dbReference type="Pfam" id="PF09749">
    <property type="entry name" value="HVSL"/>
    <property type="match status" value="1"/>
</dbReference>
<dbReference type="PANTHER" id="PTHR13522">
    <property type="entry name" value="U6 SNRNA PHOSPHODIESTERASE 1"/>
    <property type="match status" value="1"/>
</dbReference>
<dbReference type="OrthoDB" id="49151at2759"/>
<organism evidence="8 9">
    <name type="scientific">Polarella glacialis</name>
    <name type="common">Dinoflagellate</name>
    <dbReference type="NCBI Taxonomy" id="89957"/>
    <lineage>
        <taxon>Eukaryota</taxon>
        <taxon>Sar</taxon>
        <taxon>Alveolata</taxon>
        <taxon>Dinophyceae</taxon>
        <taxon>Suessiales</taxon>
        <taxon>Suessiaceae</taxon>
        <taxon>Polarella</taxon>
    </lineage>
</organism>
<dbReference type="InterPro" id="IPR027521">
    <property type="entry name" value="Usb1"/>
</dbReference>
<sequence>MASASSEDDSTSDEDGESERKRPRLGIPDDLQNLFSSRVPDDPGLHGGRNRRVAHVDGNYATLAYLPVVATPQWRKRAEACSSLLRRLAPAGSEVHVIDASAGPGWHISLGPLLLLRVQFVEPLLQKLRQLAGGLSLPLGSQAVSFDDSIEVLSSLDGGRYFAAVRVSEASEAWLRPLAASVLSAAKDLSLVPAAAESPIEDLRLHVSLAWTVADLQPGLAKASASCQESSFGRSWTLSEQTAKADTSEGLLARPRAINVRVGERINALALPWARRLVDQSSEEEEEDPP</sequence>
<evidence type="ECO:0000256" key="1">
    <source>
        <dbReference type="ARBA" id="ARBA00022722"/>
    </source>
</evidence>
<keyword evidence="3" id="KW-0456">Lyase</keyword>
<dbReference type="GO" id="GO:0005634">
    <property type="term" value="C:nucleus"/>
    <property type="evidence" value="ECO:0007669"/>
    <property type="project" value="TreeGrafter"/>
</dbReference>
<evidence type="ECO:0000256" key="3">
    <source>
        <dbReference type="ARBA" id="ARBA00023239"/>
    </source>
</evidence>
<dbReference type="GO" id="GO:0016829">
    <property type="term" value="F:lyase activity"/>
    <property type="evidence" value="ECO:0007669"/>
    <property type="project" value="UniProtKB-KW"/>
</dbReference>
<dbReference type="Proteomes" id="UP000654075">
    <property type="component" value="Unassembled WGS sequence"/>
</dbReference>
<protein>
    <recommendedName>
        <fullName evidence="5">U6 snRNA phosphodiesterase 1</fullName>
    </recommendedName>
    <alternativeName>
        <fullName evidence="6">3'-5' RNA exonuclease USB1</fullName>
    </alternativeName>
</protein>
<evidence type="ECO:0000313" key="9">
    <source>
        <dbReference type="Proteomes" id="UP000654075"/>
    </source>
</evidence>
<dbReference type="EMBL" id="CAJNNV010025904">
    <property type="protein sequence ID" value="CAE8616553.1"/>
    <property type="molecule type" value="Genomic_DNA"/>
</dbReference>
<evidence type="ECO:0000256" key="6">
    <source>
        <dbReference type="ARBA" id="ARBA00030030"/>
    </source>
</evidence>
<evidence type="ECO:0000256" key="4">
    <source>
        <dbReference type="ARBA" id="ARBA00023242"/>
    </source>
</evidence>
<keyword evidence="1" id="KW-0540">Nuclease</keyword>
<evidence type="ECO:0000313" key="8">
    <source>
        <dbReference type="EMBL" id="CAE8616553.1"/>
    </source>
</evidence>
<dbReference type="GO" id="GO:0034477">
    <property type="term" value="P:U6 snRNA 3'-end processing"/>
    <property type="evidence" value="ECO:0007669"/>
    <property type="project" value="InterPro"/>
</dbReference>
<dbReference type="Gene3D" id="3.90.1140.10">
    <property type="entry name" value="Cyclic phosphodiesterase"/>
    <property type="match status" value="1"/>
</dbReference>
<gene>
    <name evidence="8" type="ORF">PGLA1383_LOCUS34234</name>
</gene>
<evidence type="ECO:0000256" key="2">
    <source>
        <dbReference type="ARBA" id="ARBA00022801"/>
    </source>
</evidence>
<keyword evidence="2" id="KW-0378">Hydrolase</keyword>
<dbReference type="OMA" id="TASIRFW"/>
<accession>A0A813FQC7</accession>
<evidence type="ECO:0000256" key="7">
    <source>
        <dbReference type="SAM" id="MobiDB-lite"/>
    </source>
</evidence>
<reference evidence="8" key="1">
    <citation type="submission" date="2021-02" db="EMBL/GenBank/DDBJ databases">
        <authorList>
            <person name="Dougan E. K."/>
            <person name="Rhodes N."/>
            <person name="Thang M."/>
            <person name="Chan C."/>
        </authorList>
    </citation>
    <scope>NUCLEOTIDE SEQUENCE</scope>
</reference>
<dbReference type="PANTHER" id="PTHR13522:SF3">
    <property type="entry name" value="U6 SNRNA PHOSPHODIESTERASE 1"/>
    <property type="match status" value="1"/>
</dbReference>
<feature type="compositionally biased region" description="Acidic residues" evidence="7">
    <location>
        <begin position="1"/>
        <end position="17"/>
    </location>
</feature>
<keyword evidence="4" id="KW-0539">Nucleus</keyword>
<evidence type="ECO:0000256" key="5">
    <source>
        <dbReference type="ARBA" id="ARBA00029543"/>
    </source>
</evidence>
<dbReference type="GO" id="GO:0000175">
    <property type="term" value="F:3'-5'-RNA exonuclease activity"/>
    <property type="evidence" value="ECO:0007669"/>
    <property type="project" value="TreeGrafter"/>
</dbReference>